<dbReference type="EMBL" id="EF084438">
    <property type="protein sequence ID" value="ABK23756.1"/>
    <property type="molecule type" value="mRNA"/>
</dbReference>
<proteinExistence type="evidence at transcript level"/>
<name>A9NSZ5_PICSI</name>
<evidence type="ECO:0000313" key="1">
    <source>
        <dbReference type="EMBL" id="ABK23756.1"/>
    </source>
</evidence>
<dbReference type="AlphaFoldDB" id="A9NSZ5"/>
<protein>
    <submittedName>
        <fullName evidence="1">Uncharacterized protein</fullName>
    </submittedName>
</protein>
<sequence>MMKMAARHDEVKGGVVIQPQEDFGFSENYWRSLLKRDEGSTIATKILKRILKGWGQSSVHEPLARKHCN</sequence>
<organism evidence="1">
    <name type="scientific">Picea sitchensis</name>
    <name type="common">Sitka spruce</name>
    <name type="synonym">Pinus sitchensis</name>
    <dbReference type="NCBI Taxonomy" id="3332"/>
    <lineage>
        <taxon>Eukaryota</taxon>
        <taxon>Viridiplantae</taxon>
        <taxon>Streptophyta</taxon>
        <taxon>Embryophyta</taxon>
        <taxon>Tracheophyta</taxon>
        <taxon>Spermatophyta</taxon>
        <taxon>Pinopsida</taxon>
        <taxon>Pinidae</taxon>
        <taxon>Conifers I</taxon>
        <taxon>Pinales</taxon>
        <taxon>Pinaceae</taxon>
        <taxon>Picea</taxon>
    </lineage>
</organism>
<reference evidence="1" key="1">
    <citation type="journal article" date="2008" name="BMC Genomics">
        <title>A conifer genomics resource of 200,000 spruce (Picea spp.) ESTs and 6,464 high-quality, sequence-finished full-length cDNAs for Sitka spruce (Picea sitchensis).</title>
        <authorList>
            <person name="Ralph S.G."/>
            <person name="Chun H.J."/>
            <person name="Kolosova N."/>
            <person name="Cooper D."/>
            <person name="Oddy C."/>
            <person name="Ritland C.E."/>
            <person name="Kirkpatrick R."/>
            <person name="Moore R."/>
            <person name="Barber S."/>
            <person name="Holt R.A."/>
            <person name="Jones S.J."/>
            <person name="Marra M.A."/>
            <person name="Douglas C.J."/>
            <person name="Ritland K."/>
            <person name="Bohlmann J."/>
        </authorList>
    </citation>
    <scope>NUCLEOTIDE SEQUENCE</scope>
    <source>
        <tissue evidence="1">Green portion of the leader tissue</tissue>
    </source>
</reference>
<accession>A9NSZ5</accession>